<dbReference type="Proteomes" id="UP001221519">
    <property type="component" value="Chromosome"/>
</dbReference>
<dbReference type="InterPro" id="IPR003615">
    <property type="entry name" value="HNH_nuc"/>
</dbReference>
<evidence type="ECO:0000313" key="3">
    <source>
        <dbReference type="Proteomes" id="UP001220962"/>
    </source>
</evidence>
<sequence length="104" mass="11898">MKDSVKQAKPCELCNRVVPVTTVHHLTPRELGGNYKETADLCIPCHKQIHHLYTNRELVVLGLTSIEALQADPKIRSYLKWIYKQAPTTIPRSIKSNHVRSRGR</sequence>
<dbReference type="PANTHER" id="PTHR37827">
    <property type="entry name" value="TUDOR DOMAIN-CONTAINING PROTEIN"/>
    <property type="match status" value="1"/>
</dbReference>
<reference evidence="1 4" key="1">
    <citation type="submission" date="2023-02" db="EMBL/GenBank/DDBJ databases">
        <title>Pathogen: clinical or host-associated sample.</title>
        <authorList>
            <person name="Hergert J."/>
            <person name="Casey R."/>
            <person name="Wagner J."/>
            <person name="Young E.L."/>
            <person name="Oakeson K.F."/>
        </authorList>
    </citation>
    <scope>NUCLEOTIDE SEQUENCE</scope>
    <source>
        <strain evidence="2 4">2022CK-00829</strain>
        <strain evidence="1">2022CK-00830</strain>
    </source>
</reference>
<accession>A0AAX3MX94</accession>
<protein>
    <submittedName>
        <fullName evidence="1">HNH endonuclease</fullName>
    </submittedName>
</protein>
<dbReference type="GO" id="GO:0004519">
    <property type="term" value="F:endonuclease activity"/>
    <property type="evidence" value="ECO:0007669"/>
    <property type="project" value="UniProtKB-KW"/>
</dbReference>
<name>A0AAX3MX94_9BACL</name>
<evidence type="ECO:0000313" key="1">
    <source>
        <dbReference type="EMBL" id="WDH80984.1"/>
    </source>
</evidence>
<dbReference type="Proteomes" id="UP001220962">
    <property type="component" value="Chromosome"/>
</dbReference>
<dbReference type="CDD" id="cd00085">
    <property type="entry name" value="HNHc"/>
    <property type="match status" value="1"/>
</dbReference>
<organism evidence="1 3">
    <name type="scientific">Paenibacillus urinalis</name>
    <dbReference type="NCBI Taxonomy" id="521520"/>
    <lineage>
        <taxon>Bacteria</taxon>
        <taxon>Bacillati</taxon>
        <taxon>Bacillota</taxon>
        <taxon>Bacilli</taxon>
        <taxon>Bacillales</taxon>
        <taxon>Paenibacillaceae</taxon>
        <taxon>Paenibacillus</taxon>
    </lineage>
</organism>
<evidence type="ECO:0000313" key="2">
    <source>
        <dbReference type="EMBL" id="WDI00698.1"/>
    </source>
</evidence>
<proteinExistence type="predicted"/>
<evidence type="ECO:0000313" key="4">
    <source>
        <dbReference type="Proteomes" id="UP001221519"/>
    </source>
</evidence>
<keyword evidence="1" id="KW-0540">Nuclease</keyword>
<keyword evidence="4" id="KW-1185">Reference proteome</keyword>
<dbReference type="EMBL" id="CP118108">
    <property type="protein sequence ID" value="WDI00698.1"/>
    <property type="molecule type" value="Genomic_DNA"/>
</dbReference>
<dbReference type="RefSeq" id="WP_047910528.1">
    <property type="nucleotide sequence ID" value="NZ_CP118101.1"/>
</dbReference>
<dbReference type="PANTHER" id="PTHR37827:SF1">
    <property type="entry name" value="HNH DOMAIN-CONTAINING PROTEIN"/>
    <property type="match status" value="1"/>
</dbReference>
<keyword evidence="1" id="KW-0255">Endonuclease</keyword>
<keyword evidence="1" id="KW-0378">Hydrolase</keyword>
<gene>
    <name evidence="1" type="ORF">PUW23_15735</name>
    <name evidence="2" type="ORF">PUW25_15560</name>
</gene>
<dbReference type="AlphaFoldDB" id="A0AAX3MX94"/>
<dbReference type="EMBL" id="CP118101">
    <property type="protein sequence ID" value="WDH80984.1"/>
    <property type="molecule type" value="Genomic_DNA"/>
</dbReference>